<dbReference type="CDD" id="cd04096">
    <property type="entry name" value="eEF2_snRNP_like_C"/>
    <property type="match status" value="1"/>
</dbReference>
<dbReference type="SUPFAM" id="SSF54980">
    <property type="entry name" value="EF-G C-terminal domain-like"/>
    <property type="match status" value="2"/>
</dbReference>
<dbReference type="Proteomes" id="UP001470230">
    <property type="component" value="Unassembled WGS sequence"/>
</dbReference>
<evidence type="ECO:0000256" key="1">
    <source>
        <dbReference type="ARBA" id="ARBA00022741"/>
    </source>
</evidence>
<evidence type="ECO:0000313" key="4">
    <source>
        <dbReference type="EMBL" id="KAK8853768.1"/>
    </source>
</evidence>
<dbReference type="NCBIfam" id="TIGR00231">
    <property type="entry name" value="small_GTP"/>
    <property type="match status" value="1"/>
</dbReference>
<gene>
    <name evidence="4" type="ORF">M9Y10_016311</name>
</gene>
<dbReference type="InterPro" id="IPR000640">
    <property type="entry name" value="EFG_V-like"/>
</dbReference>
<protein>
    <recommendedName>
        <fullName evidence="3">Tr-type G domain-containing protein</fullName>
    </recommendedName>
</protein>
<keyword evidence="5" id="KW-1185">Reference proteome</keyword>
<dbReference type="InterPro" id="IPR035647">
    <property type="entry name" value="EFG_III/V"/>
</dbReference>
<dbReference type="SUPFAM" id="SSF52540">
    <property type="entry name" value="P-loop containing nucleoside triphosphate hydrolases"/>
    <property type="match status" value="1"/>
</dbReference>
<evidence type="ECO:0000313" key="5">
    <source>
        <dbReference type="Proteomes" id="UP001470230"/>
    </source>
</evidence>
<dbReference type="InterPro" id="IPR009000">
    <property type="entry name" value="Transl_B-barrel_sf"/>
</dbReference>
<proteinExistence type="predicted"/>
<dbReference type="Pfam" id="PF00679">
    <property type="entry name" value="EFG_C"/>
    <property type="match status" value="1"/>
</dbReference>
<dbReference type="PRINTS" id="PR00315">
    <property type="entry name" value="ELONGATNFCT"/>
</dbReference>
<dbReference type="PROSITE" id="PS51722">
    <property type="entry name" value="G_TR_2"/>
    <property type="match status" value="1"/>
</dbReference>
<dbReference type="InterPro" id="IPR041095">
    <property type="entry name" value="EFG_II"/>
</dbReference>
<keyword evidence="1" id="KW-0547">Nucleotide-binding</keyword>
<name>A0ABR2HXG5_9EUKA</name>
<dbReference type="SMART" id="SM00838">
    <property type="entry name" value="EFG_C"/>
    <property type="match status" value="1"/>
</dbReference>
<dbReference type="InterPro" id="IPR000795">
    <property type="entry name" value="T_Tr_GTP-bd_dom"/>
</dbReference>
<dbReference type="Gene3D" id="2.40.30.10">
    <property type="entry name" value="Translation factors"/>
    <property type="match status" value="1"/>
</dbReference>
<feature type="domain" description="Tr-type G" evidence="3">
    <location>
        <begin position="17"/>
        <end position="247"/>
    </location>
</feature>
<dbReference type="SUPFAM" id="SSF54211">
    <property type="entry name" value="Ribosomal protein S5 domain 2-like"/>
    <property type="match status" value="1"/>
</dbReference>
<dbReference type="Gene3D" id="3.30.70.870">
    <property type="entry name" value="Elongation Factor G (Translational Gtpase), domain 3"/>
    <property type="match status" value="1"/>
</dbReference>
<dbReference type="InterPro" id="IPR020568">
    <property type="entry name" value="Ribosomal_Su5_D2-typ_SF"/>
</dbReference>
<dbReference type="InterPro" id="IPR004161">
    <property type="entry name" value="EFTu-like_2"/>
</dbReference>
<dbReference type="Pfam" id="PF14492">
    <property type="entry name" value="EFG_III"/>
    <property type="match status" value="1"/>
</dbReference>
<evidence type="ECO:0000259" key="3">
    <source>
        <dbReference type="PROSITE" id="PS51722"/>
    </source>
</evidence>
<dbReference type="PANTHER" id="PTHR42908">
    <property type="entry name" value="TRANSLATION ELONGATION FACTOR-RELATED"/>
    <property type="match status" value="1"/>
</dbReference>
<dbReference type="Pfam" id="PF00009">
    <property type="entry name" value="GTP_EFTU"/>
    <property type="match status" value="1"/>
</dbReference>
<dbReference type="SUPFAM" id="SSF50447">
    <property type="entry name" value="Translation proteins"/>
    <property type="match status" value="1"/>
</dbReference>
<dbReference type="InterPro" id="IPR027417">
    <property type="entry name" value="P-loop_NTPase"/>
</dbReference>
<sequence>MLKVNKEQIDKLLSRPDHIYNFCILAHVDHGKTTLCDHLLATNGIISRELAGEIRYMDCLPAERDRNITMKTSAVSLLAQKDKELYYMTVVDSPGHVDFEAEVSNAVRLSDGCIILVDAVEGVCVQTELVLRVAMRENLAAILVINKIDRLFVELGMDPQTAELHLQQLLTEVNAATMLEDPPFDPLLGNVIFASCQGKWGVCVPKIASQWGKKLGMSEEVAGPLFWGNFYYDMKRKVVIKKQPTPSSLTFFAQAILSPIWKAYNELEDVETLAKRLGLDPSEVTKRDTRVSIIAKWMPLSVSLIENVLRFLHTPFQAQSEGLTAICPNLSNPEYKNFYDAVTTVKTDDVPTLAFAPKIVHGGLLHFPVGGEQFQFVAYLRVYCGSIKVGDTLYVSHEKTVNGEHSIKELKVTSLYIFMGNELVVINKAHAGCVVGIGLSEPMLKQSTLSSLPKSPLFKTTTQFAQPIVKVCLEALELENQEELVKGAELLAKIDPAVIISNEASGQLLMSCMGEVHLQFCVDELKNFLAKVDFSVSEPLVPCKETVIKSSSKVSVAIGATSIEASCFALPKDIISILEEKISNEDEDDPNDDEFFNEKKKKIVEIFNEKCKDFISENSNIDGENIIDINGQNILIADEQFASFHNSLIAGFRLCVSSGPLCEEPIYGTCFVVDSVRIRQLTLEYLLQMDDESAFAPMSNDAPLMFGEAIGCTKEAFRAAFLEASPRILEPMYRCEVQSDFTVIGKTYEILQAHRCKIVEEKQKEGLNSIFISCFLPVIESFGFPNDLSNRTSGKAYPQLMFSHYELVQDDPFWKPQTEEELEYYSKNGKELRPNIAKKIIEYVKKRKGIWYENIEQKNDRRATMGKSK</sequence>
<dbReference type="PANTHER" id="PTHR42908:SF3">
    <property type="entry name" value="ELONGATION FACTOR-LIKE GTPASE 1"/>
    <property type="match status" value="1"/>
</dbReference>
<dbReference type="Gene3D" id="3.40.50.300">
    <property type="entry name" value="P-loop containing nucleotide triphosphate hydrolases"/>
    <property type="match status" value="1"/>
</dbReference>
<comment type="caution">
    <text evidence="4">The sequence shown here is derived from an EMBL/GenBank/DDBJ whole genome shotgun (WGS) entry which is preliminary data.</text>
</comment>
<dbReference type="InterPro" id="IPR005225">
    <property type="entry name" value="Small_GTP-bd"/>
</dbReference>
<dbReference type="EMBL" id="JAPFFF010000021">
    <property type="protein sequence ID" value="KAK8853768.1"/>
    <property type="molecule type" value="Genomic_DNA"/>
</dbReference>
<dbReference type="Pfam" id="PF03144">
    <property type="entry name" value="GTP_EFTU_D2"/>
    <property type="match status" value="1"/>
</dbReference>
<dbReference type="Gene3D" id="3.30.70.240">
    <property type="match status" value="1"/>
</dbReference>
<reference evidence="4 5" key="1">
    <citation type="submission" date="2024-04" db="EMBL/GenBank/DDBJ databases">
        <title>Tritrichomonas musculus Genome.</title>
        <authorList>
            <person name="Alves-Ferreira E."/>
            <person name="Grigg M."/>
            <person name="Lorenzi H."/>
            <person name="Galac M."/>
        </authorList>
    </citation>
    <scope>NUCLEOTIDE SEQUENCE [LARGE SCALE GENOMIC DNA]</scope>
    <source>
        <strain evidence="4 5">EAF2021</strain>
    </source>
</reference>
<dbReference type="Gene3D" id="3.30.230.10">
    <property type="match status" value="1"/>
</dbReference>
<evidence type="ECO:0000256" key="2">
    <source>
        <dbReference type="ARBA" id="ARBA00023134"/>
    </source>
</evidence>
<keyword evidence="2" id="KW-0342">GTP-binding</keyword>
<dbReference type="InterPro" id="IPR014721">
    <property type="entry name" value="Ribsml_uS5_D2-typ_fold_subgr"/>
</dbReference>
<organism evidence="4 5">
    <name type="scientific">Tritrichomonas musculus</name>
    <dbReference type="NCBI Taxonomy" id="1915356"/>
    <lineage>
        <taxon>Eukaryota</taxon>
        <taxon>Metamonada</taxon>
        <taxon>Parabasalia</taxon>
        <taxon>Tritrichomonadida</taxon>
        <taxon>Tritrichomonadidae</taxon>
        <taxon>Tritrichomonas</taxon>
    </lineage>
</organism>
<accession>A0ABR2HXG5</accession>